<keyword evidence="3" id="KW-1185">Reference proteome</keyword>
<proteinExistence type="predicted"/>
<reference evidence="2 3" key="1">
    <citation type="submission" date="2024-02" db="EMBL/GenBank/DDBJ databases">
        <title>First draft genome assembly of two strains of Seiridium cardinale.</title>
        <authorList>
            <person name="Emiliani G."/>
            <person name="Scali E."/>
        </authorList>
    </citation>
    <scope>NUCLEOTIDE SEQUENCE [LARGE SCALE GENOMIC DNA]</scope>
    <source>
        <strain evidence="2 3">BM-138-000479</strain>
    </source>
</reference>
<feature type="region of interest" description="Disordered" evidence="1">
    <location>
        <begin position="72"/>
        <end position="107"/>
    </location>
</feature>
<feature type="region of interest" description="Disordered" evidence="1">
    <location>
        <begin position="220"/>
        <end position="239"/>
    </location>
</feature>
<dbReference type="EMBL" id="JARVKM010000020">
    <property type="protein sequence ID" value="KAK9777603.1"/>
    <property type="molecule type" value="Genomic_DNA"/>
</dbReference>
<gene>
    <name evidence="2" type="ORF">SCAR479_05651</name>
</gene>
<protein>
    <submittedName>
        <fullName evidence="2">Uncharacterized protein</fullName>
    </submittedName>
</protein>
<dbReference type="Proteomes" id="UP001465668">
    <property type="component" value="Unassembled WGS sequence"/>
</dbReference>
<comment type="caution">
    <text evidence="2">The sequence shown here is derived from an EMBL/GenBank/DDBJ whole genome shotgun (WGS) entry which is preliminary data.</text>
</comment>
<feature type="compositionally biased region" description="Basic and acidic residues" evidence="1">
    <location>
        <begin position="72"/>
        <end position="88"/>
    </location>
</feature>
<evidence type="ECO:0000313" key="2">
    <source>
        <dbReference type="EMBL" id="KAK9777603.1"/>
    </source>
</evidence>
<name>A0ABR2XUV3_9PEZI</name>
<sequence>MTSHILNCCNIYIFTTCSTSAAHYGKAKKCSVEEGQLADRQLAMARRMANIARLDDKEEYFFEHLSAQQAEKFDSKKAKEGPKERTEVNRGTAPKQRNSKNNSEARVRRAGATVNVVCIACGRTRADLNPVFWAKDPRFYIAMETGCSCGRNKTHFATNLPWLSQRQVDCQKVTEEVAVLRINAFLKKKGVGEMVFGCGEYSDYFRTQVDSKWWRFSREDPSPVPVEDTELIGKLSKSK</sequence>
<feature type="compositionally biased region" description="Polar residues" evidence="1">
    <location>
        <begin position="95"/>
        <end position="104"/>
    </location>
</feature>
<accession>A0ABR2XUV3</accession>
<evidence type="ECO:0000313" key="3">
    <source>
        <dbReference type="Proteomes" id="UP001465668"/>
    </source>
</evidence>
<evidence type="ECO:0000256" key="1">
    <source>
        <dbReference type="SAM" id="MobiDB-lite"/>
    </source>
</evidence>
<organism evidence="2 3">
    <name type="scientific">Seiridium cardinale</name>
    <dbReference type="NCBI Taxonomy" id="138064"/>
    <lineage>
        <taxon>Eukaryota</taxon>
        <taxon>Fungi</taxon>
        <taxon>Dikarya</taxon>
        <taxon>Ascomycota</taxon>
        <taxon>Pezizomycotina</taxon>
        <taxon>Sordariomycetes</taxon>
        <taxon>Xylariomycetidae</taxon>
        <taxon>Amphisphaeriales</taxon>
        <taxon>Sporocadaceae</taxon>
        <taxon>Seiridium</taxon>
    </lineage>
</organism>